<evidence type="ECO:0000313" key="9">
    <source>
        <dbReference type="Proteomes" id="UP001595796"/>
    </source>
</evidence>
<dbReference type="SUPFAM" id="SSF50118">
    <property type="entry name" value="Cell growth inhibitor/plasmid maintenance toxic component"/>
    <property type="match status" value="1"/>
</dbReference>
<organism evidence="8 9">
    <name type="scientific">Flaviflagellibacter deserti</name>
    <dbReference type="NCBI Taxonomy" id="2267266"/>
    <lineage>
        <taxon>Bacteria</taxon>
        <taxon>Pseudomonadati</taxon>
        <taxon>Pseudomonadota</taxon>
        <taxon>Alphaproteobacteria</taxon>
        <taxon>Hyphomicrobiales</taxon>
        <taxon>Flaviflagellibacter</taxon>
    </lineage>
</organism>
<protein>
    <recommendedName>
        <fullName evidence="2">Toxin CcdB</fullName>
    </recommendedName>
    <alternativeName>
        <fullName evidence="7">Cytotoxic protein CcdB</fullName>
    </alternativeName>
    <alternativeName>
        <fullName evidence="6">Protein LetD</fullName>
    </alternativeName>
</protein>
<dbReference type="Pfam" id="PF01845">
    <property type="entry name" value="CcdB"/>
    <property type="match status" value="1"/>
</dbReference>
<accession>A0ABV9Z6U2</accession>
<keyword evidence="9" id="KW-1185">Reference proteome</keyword>
<dbReference type="InterPro" id="IPR011067">
    <property type="entry name" value="Plasmid_toxin/cell-grow_inhib"/>
</dbReference>
<evidence type="ECO:0000256" key="4">
    <source>
        <dbReference type="ARBA" id="ARBA00023015"/>
    </source>
</evidence>
<keyword evidence="3" id="KW-0678">Repressor</keyword>
<evidence type="ECO:0000256" key="1">
    <source>
        <dbReference type="ARBA" id="ARBA00005230"/>
    </source>
</evidence>
<dbReference type="EMBL" id="JBHSJF010000006">
    <property type="protein sequence ID" value="MFC5069205.1"/>
    <property type="molecule type" value="Genomic_DNA"/>
</dbReference>
<dbReference type="InterPro" id="IPR002712">
    <property type="entry name" value="CcdB"/>
</dbReference>
<evidence type="ECO:0000256" key="2">
    <source>
        <dbReference type="ARBA" id="ARBA00015075"/>
    </source>
</evidence>
<evidence type="ECO:0000256" key="5">
    <source>
        <dbReference type="ARBA" id="ARBA00023163"/>
    </source>
</evidence>
<comment type="similarity">
    <text evidence="1">Belongs to the CcdB toxin family.</text>
</comment>
<proteinExistence type="inferred from homology"/>
<evidence type="ECO:0000256" key="6">
    <source>
        <dbReference type="ARBA" id="ARBA00029628"/>
    </source>
</evidence>
<sequence length="102" mass="11458">MRQFDVFENESARSRERAPYLLALPGGYFLDRRTVIAPLIGAELLKPVQRLNPRFEIEGAAVLLSPLEIVNILTSELRRLVQNLEPERTAIAAALDLLFTGI</sequence>
<name>A0ABV9Z6U2_9HYPH</name>
<keyword evidence="5" id="KW-0804">Transcription</keyword>
<evidence type="ECO:0000313" key="8">
    <source>
        <dbReference type="EMBL" id="MFC5069205.1"/>
    </source>
</evidence>
<dbReference type="Proteomes" id="UP001595796">
    <property type="component" value="Unassembled WGS sequence"/>
</dbReference>
<reference evidence="9" key="1">
    <citation type="journal article" date="2019" name="Int. J. Syst. Evol. Microbiol.">
        <title>The Global Catalogue of Microorganisms (GCM) 10K type strain sequencing project: providing services to taxonomists for standard genome sequencing and annotation.</title>
        <authorList>
            <consortium name="The Broad Institute Genomics Platform"/>
            <consortium name="The Broad Institute Genome Sequencing Center for Infectious Disease"/>
            <person name="Wu L."/>
            <person name="Ma J."/>
        </authorList>
    </citation>
    <scope>NUCLEOTIDE SEQUENCE [LARGE SCALE GENOMIC DNA]</scope>
    <source>
        <strain evidence="9">CGMCC 1.16444</strain>
    </source>
</reference>
<dbReference type="RefSeq" id="WP_114957673.1">
    <property type="nucleotide sequence ID" value="NZ_JBHSJF010000006.1"/>
</dbReference>
<gene>
    <name evidence="8" type="ORF">ACFPFW_14405</name>
</gene>
<comment type="caution">
    <text evidence="8">The sequence shown here is derived from an EMBL/GenBank/DDBJ whole genome shotgun (WGS) entry which is preliminary data.</text>
</comment>
<evidence type="ECO:0000256" key="3">
    <source>
        <dbReference type="ARBA" id="ARBA00022491"/>
    </source>
</evidence>
<dbReference type="Gene3D" id="2.30.30.110">
    <property type="match status" value="1"/>
</dbReference>
<evidence type="ECO:0000256" key="7">
    <source>
        <dbReference type="ARBA" id="ARBA00033135"/>
    </source>
</evidence>
<keyword evidence="4" id="KW-0805">Transcription regulation</keyword>